<keyword evidence="2" id="KW-1185">Reference proteome</keyword>
<name>A0AAN8MVD1_9PEZI</name>
<organism evidence="1 2">
    <name type="scientific">Orbilia javanica</name>
    <dbReference type="NCBI Taxonomy" id="47235"/>
    <lineage>
        <taxon>Eukaryota</taxon>
        <taxon>Fungi</taxon>
        <taxon>Dikarya</taxon>
        <taxon>Ascomycota</taxon>
        <taxon>Pezizomycotina</taxon>
        <taxon>Orbiliomycetes</taxon>
        <taxon>Orbiliales</taxon>
        <taxon>Orbiliaceae</taxon>
        <taxon>Orbilia</taxon>
    </lineage>
</organism>
<dbReference type="Proteomes" id="UP001313282">
    <property type="component" value="Unassembled WGS sequence"/>
</dbReference>
<sequence length="211" mass="23154">MSGPLDWWASFVRSLGWLDSIRPPFTPMGAAPSLPQSQQVDIPRTCNLLFERVYYEYDSREANLSEVSGLVDQVGHMGSIQIKRVEGDGLLSEGLGTEFQECKLNPNNPERTCTFQSLLPAPGDVFTVSFPGGPGSQTISIDRGPGTVRLFLAGTADPENQGGCEVGEWRDWQKEEDGKFAFPLKDVKGVKMAKVNRDLSTSFGFFPFPAS</sequence>
<protein>
    <submittedName>
        <fullName evidence="1">Uncharacterized protein</fullName>
    </submittedName>
</protein>
<gene>
    <name evidence="1" type="ORF">TWF718_004483</name>
</gene>
<evidence type="ECO:0000313" key="1">
    <source>
        <dbReference type="EMBL" id="KAK6351319.1"/>
    </source>
</evidence>
<accession>A0AAN8MVD1</accession>
<comment type="caution">
    <text evidence="1">The sequence shown here is derived from an EMBL/GenBank/DDBJ whole genome shotgun (WGS) entry which is preliminary data.</text>
</comment>
<proteinExistence type="predicted"/>
<evidence type="ECO:0000313" key="2">
    <source>
        <dbReference type="Proteomes" id="UP001313282"/>
    </source>
</evidence>
<reference evidence="1 2" key="1">
    <citation type="submission" date="2019-10" db="EMBL/GenBank/DDBJ databases">
        <authorList>
            <person name="Palmer J.M."/>
        </authorList>
    </citation>
    <scope>NUCLEOTIDE SEQUENCE [LARGE SCALE GENOMIC DNA]</scope>
    <source>
        <strain evidence="1 2">TWF718</strain>
    </source>
</reference>
<dbReference type="EMBL" id="JAVHNR010000002">
    <property type="protein sequence ID" value="KAK6351319.1"/>
    <property type="molecule type" value="Genomic_DNA"/>
</dbReference>
<dbReference type="AlphaFoldDB" id="A0AAN8MVD1"/>